<evidence type="ECO:0000256" key="5">
    <source>
        <dbReference type="ARBA" id="ARBA00022683"/>
    </source>
</evidence>
<evidence type="ECO:0000259" key="8">
    <source>
        <dbReference type="PROSITE" id="PS51100"/>
    </source>
</evidence>
<evidence type="ECO:0000313" key="9">
    <source>
        <dbReference type="EMBL" id="EDP12073.1"/>
    </source>
</evidence>
<name>A8R8I9_9FIRM</name>
<sequence>MNQNLENNGRIINESACIFKLRWYNVTIVVYTTERNNVMINILLVCSAGMSTSMLMRKMQNEASARGVEAHIWAVGGVNAREAVDAADVVLLGPQIRFQKSSIEDMAKGKPVAVIDMESYGCMNGAKVLDFAIELYNNVAH</sequence>
<reference evidence="9 10" key="2">
    <citation type="submission" date="2007-09" db="EMBL/GenBank/DDBJ databases">
        <authorList>
            <person name="Fulton L."/>
            <person name="Clifton S."/>
            <person name="Fulton B."/>
            <person name="Xu J."/>
            <person name="Minx P."/>
            <person name="Pepin K.H."/>
            <person name="Johnson M."/>
            <person name="Thiruvilangam P."/>
            <person name="Bhonagiri V."/>
            <person name="Nash W.E."/>
            <person name="Mardis E.R."/>
            <person name="Wilson R.K."/>
        </authorList>
    </citation>
    <scope>NUCLEOTIDE SEQUENCE [LARGE SCALE GENOMIC DNA]</scope>
    <source>
        <strain evidence="9 10">DSM 3991</strain>
    </source>
</reference>
<proteinExistence type="predicted"/>
<feature type="domain" description="PTS EIIB type-3" evidence="8">
    <location>
        <begin position="39"/>
        <end position="141"/>
    </location>
</feature>
<dbReference type="PROSITE" id="PS51100">
    <property type="entry name" value="PTS_EIIB_TYPE_3"/>
    <property type="match status" value="1"/>
</dbReference>
<dbReference type="GO" id="GO:0009401">
    <property type="term" value="P:phosphoenolpyruvate-dependent sugar phosphotransferase system"/>
    <property type="evidence" value="ECO:0007669"/>
    <property type="project" value="UniProtKB-KW"/>
</dbReference>
<keyword evidence="3" id="KW-0762">Sugar transport</keyword>
<dbReference type="InterPro" id="IPR013012">
    <property type="entry name" value="PTS_EIIB_3"/>
</dbReference>
<evidence type="ECO:0000313" key="10">
    <source>
        <dbReference type="Proteomes" id="UP000004090"/>
    </source>
</evidence>
<gene>
    <name evidence="9" type="ORF">EUBDOL_00319</name>
</gene>
<evidence type="ECO:0000256" key="7">
    <source>
        <dbReference type="PROSITE-ProRule" id="PRU00423"/>
    </source>
</evidence>
<dbReference type="CDD" id="cd05564">
    <property type="entry name" value="PTS_IIB_chitobiose_lichenan"/>
    <property type="match status" value="1"/>
</dbReference>
<evidence type="ECO:0000256" key="6">
    <source>
        <dbReference type="ARBA" id="ARBA00022777"/>
    </source>
</evidence>
<evidence type="ECO:0000256" key="4">
    <source>
        <dbReference type="ARBA" id="ARBA00022679"/>
    </source>
</evidence>
<dbReference type="Pfam" id="PF02302">
    <property type="entry name" value="PTS_IIB"/>
    <property type="match status" value="1"/>
</dbReference>
<evidence type="ECO:0000256" key="1">
    <source>
        <dbReference type="ARBA" id="ARBA00022448"/>
    </source>
</evidence>
<dbReference type="Proteomes" id="UP000004090">
    <property type="component" value="Unassembled WGS sequence"/>
</dbReference>
<keyword evidence="1" id="KW-0813">Transport</keyword>
<dbReference type="AlphaFoldDB" id="A8R8I9"/>
<dbReference type="PANTHER" id="PTHR34581">
    <property type="entry name" value="PTS SYSTEM N,N'-DIACETYLCHITOBIOSE-SPECIFIC EIIB COMPONENT"/>
    <property type="match status" value="1"/>
</dbReference>
<keyword evidence="5" id="KW-0598">Phosphotransferase system</keyword>
<dbReference type="EMBL" id="ABAW02000013">
    <property type="protein sequence ID" value="EDP12073.1"/>
    <property type="molecule type" value="Genomic_DNA"/>
</dbReference>
<organism evidence="9 10">
    <name type="scientific">Amedibacillus dolichus DSM 3991</name>
    <dbReference type="NCBI Taxonomy" id="428127"/>
    <lineage>
        <taxon>Bacteria</taxon>
        <taxon>Bacillati</taxon>
        <taxon>Bacillota</taxon>
        <taxon>Erysipelotrichia</taxon>
        <taxon>Erysipelotrichales</taxon>
        <taxon>Erysipelotrichaceae</taxon>
        <taxon>Amedibacillus</taxon>
    </lineage>
</organism>
<keyword evidence="2" id="KW-0597">Phosphoprotein</keyword>
<keyword evidence="4" id="KW-0808">Transferase</keyword>
<dbReference type="SUPFAM" id="SSF52794">
    <property type="entry name" value="PTS system IIB component-like"/>
    <property type="match status" value="1"/>
</dbReference>
<feature type="modified residue" description="Phosphocysteine; by EIIA" evidence="7">
    <location>
        <position position="46"/>
    </location>
</feature>
<dbReference type="eggNOG" id="COG1440">
    <property type="taxonomic scope" value="Bacteria"/>
</dbReference>
<accession>A8R8I9</accession>
<dbReference type="InterPro" id="IPR051819">
    <property type="entry name" value="PTS_sugar-specific_EIIB"/>
</dbReference>
<dbReference type="HOGENOM" id="CLU_147323_2_1_9"/>
<evidence type="ECO:0000256" key="3">
    <source>
        <dbReference type="ARBA" id="ARBA00022597"/>
    </source>
</evidence>
<protein>
    <submittedName>
        <fullName evidence="9">PTS system, Lactose/Cellobiose specific IIB subunit</fullName>
    </submittedName>
</protein>
<keyword evidence="6" id="KW-0418">Kinase</keyword>
<dbReference type="GO" id="GO:0008982">
    <property type="term" value="F:protein-N(PI)-phosphohistidine-sugar phosphotransferase activity"/>
    <property type="evidence" value="ECO:0007669"/>
    <property type="project" value="InterPro"/>
</dbReference>
<dbReference type="STRING" id="428127.EUBDOL_00319"/>
<dbReference type="GO" id="GO:0016301">
    <property type="term" value="F:kinase activity"/>
    <property type="evidence" value="ECO:0007669"/>
    <property type="project" value="UniProtKB-KW"/>
</dbReference>
<dbReference type="InterPro" id="IPR036095">
    <property type="entry name" value="PTS_EIIB-like_sf"/>
</dbReference>
<evidence type="ECO:0000256" key="2">
    <source>
        <dbReference type="ARBA" id="ARBA00022553"/>
    </source>
</evidence>
<dbReference type="PANTHER" id="PTHR34581:SF2">
    <property type="entry name" value="PTS SYSTEM N,N'-DIACETYLCHITOBIOSE-SPECIFIC EIIB COMPONENT"/>
    <property type="match status" value="1"/>
</dbReference>
<dbReference type="Gene3D" id="3.40.50.2300">
    <property type="match status" value="1"/>
</dbReference>
<dbReference type="InterPro" id="IPR003501">
    <property type="entry name" value="PTS_EIIB_2/3"/>
</dbReference>
<reference evidence="9 10" key="1">
    <citation type="submission" date="2007-09" db="EMBL/GenBank/DDBJ databases">
        <title>Draft genome sequence of Eubacterium dolichum (DSM 3991).</title>
        <authorList>
            <person name="Sudarsanam P."/>
            <person name="Ley R."/>
            <person name="Guruge J."/>
            <person name="Turnbaugh P.J."/>
            <person name="Mahowald M."/>
            <person name="Liep D."/>
            <person name="Gordon J."/>
        </authorList>
    </citation>
    <scope>NUCLEOTIDE SEQUENCE [LARGE SCALE GENOMIC DNA]</scope>
    <source>
        <strain evidence="9 10">DSM 3991</strain>
    </source>
</reference>
<comment type="caution">
    <text evidence="9">The sequence shown here is derived from an EMBL/GenBank/DDBJ whole genome shotgun (WGS) entry which is preliminary data.</text>
</comment>